<protein>
    <submittedName>
        <fullName evidence="1">Uncharacterized protein</fullName>
    </submittedName>
</protein>
<comment type="caution">
    <text evidence="1">The sequence shown here is derived from an EMBL/GenBank/DDBJ whole genome shotgun (WGS) entry which is preliminary data.</text>
</comment>
<evidence type="ECO:0000313" key="1">
    <source>
        <dbReference type="EMBL" id="ESZ94536.1"/>
    </source>
</evidence>
<organism evidence="1 2">
    <name type="scientific">Sclerotinia borealis (strain F-4128)</name>
    <dbReference type="NCBI Taxonomy" id="1432307"/>
    <lineage>
        <taxon>Eukaryota</taxon>
        <taxon>Fungi</taxon>
        <taxon>Dikarya</taxon>
        <taxon>Ascomycota</taxon>
        <taxon>Pezizomycotina</taxon>
        <taxon>Leotiomycetes</taxon>
        <taxon>Helotiales</taxon>
        <taxon>Sclerotiniaceae</taxon>
        <taxon>Sclerotinia</taxon>
    </lineage>
</organism>
<keyword evidence="2" id="KW-1185">Reference proteome</keyword>
<proteinExistence type="predicted"/>
<accession>W9CF94</accession>
<evidence type="ECO:0000313" key="2">
    <source>
        <dbReference type="Proteomes" id="UP000019487"/>
    </source>
</evidence>
<dbReference type="AlphaFoldDB" id="W9CF94"/>
<dbReference type="STRING" id="1432307.W9CF94"/>
<dbReference type="OrthoDB" id="5429780at2759"/>
<gene>
    <name evidence="1" type="ORF">SBOR_5079</name>
</gene>
<dbReference type="EMBL" id="AYSA01000239">
    <property type="protein sequence ID" value="ESZ94536.1"/>
    <property type="molecule type" value="Genomic_DNA"/>
</dbReference>
<sequence length="390" mass="43768">MSSTPIFNAADAAILSQRNLMKPAIGKRRKISSSIVSSDSSSSSGDSEGSGFRQDHFLIVPEMLESEETLQYLGWGADKATNIWRRWVSVTADDTDVARYTMYEFGFLEFALEAVPSSELEDGQEAWTTHMLGWGVAAELVDAIMDTQFADVRGTESAQYWVRDTMSIRYLGLEGLKKASILRDELRQNPAGSFRGNIAVATTTARPSNVPGNLVLYKAISKDRIEKDENGKIIYSSIVSSTPSDFRGYGGTLLYFTPDIEVAKIYRQYIKKRGEFPPVMLQLTLSNAFVESLPPQILLFEDLWKQIIYTCRSRKNLKRDLSGFHKYPLIIAPISRSPNDTISRLRDCGQLSENYVLQVNGKKAIQYAFQGEDVLTQLEEEEGELKVMVD</sequence>
<name>W9CF94_SCLBF</name>
<dbReference type="HOGENOM" id="CLU_049785_0_0_1"/>
<dbReference type="Proteomes" id="UP000019487">
    <property type="component" value="Unassembled WGS sequence"/>
</dbReference>
<reference evidence="1 2" key="1">
    <citation type="journal article" date="2014" name="Genome Announc.">
        <title>Draft genome sequence of Sclerotinia borealis, a psychrophilic plant pathogenic fungus.</title>
        <authorList>
            <person name="Mardanov A.V."/>
            <person name="Beletsky A.V."/>
            <person name="Kadnikov V.V."/>
            <person name="Ignatov A.N."/>
            <person name="Ravin N.V."/>
        </authorList>
    </citation>
    <scope>NUCLEOTIDE SEQUENCE [LARGE SCALE GENOMIC DNA]</scope>
    <source>
        <strain evidence="2">F-4157</strain>
    </source>
</reference>